<dbReference type="Proteomes" id="UP000236654">
    <property type="component" value="Unassembled WGS sequence"/>
</dbReference>
<organism evidence="2 3">
    <name type="scientific">Brumimicrobium salinarum</name>
    <dbReference type="NCBI Taxonomy" id="2058658"/>
    <lineage>
        <taxon>Bacteria</taxon>
        <taxon>Pseudomonadati</taxon>
        <taxon>Bacteroidota</taxon>
        <taxon>Flavobacteriia</taxon>
        <taxon>Flavobacteriales</taxon>
        <taxon>Crocinitomicaceae</taxon>
        <taxon>Brumimicrobium</taxon>
    </lineage>
</organism>
<proteinExistence type="predicted"/>
<reference evidence="2 3" key="1">
    <citation type="submission" date="2017-12" db="EMBL/GenBank/DDBJ databases">
        <title>The draft genome sequence of Brumimicrobium saltpan LHR20.</title>
        <authorList>
            <person name="Do Z.-J."/>
            <person name="Luo H.-R."/>
        </authorList>
    </citation>
    <scope>NUCLEOTIDE SEQUENCE [LARGE SCALE GENOMIC DNA]</scope>
    <source>
        <strain evidence="2 3">LHR20</strain>
    </source>
</reference>
<dbReference type="InterPro" id="IPR011059">
    <property type="entry name" value="Metal-dep_hydrolase_composite"/>
</dbReference>
<dbReference type="PANTHER" id="PTHR43135">
    <property type="entry name" value="ALPHA-D-RIBOSE 1-METHYLPHOSPHONATE 5-TRIPHOSPHATE DIPHOSPHATASE"/>
    <property type="match status" value="1"/>
</dbReference>
<dbReference type="RefSeq" id="WP_101333945.1">
    <property type="nucleotide sequence ID" value="NZ_PJNI01000003.1"/>
</dbReference>
<gene>
    <name evidence="2" type="ORF">CW751_05260</name>
</gene>
<dbReference type="PANTHER" id="PTHR43135:SF3">
    <property type="entry name" value="ALPHA-D-RIBOSE 1-METHYLPHOSPHONATE 5-TRIPHOSPHATE DIPHOSPHATASE"/>
    <property type="match status" value="1"/>
</dbReference>
<feature type="domain" description="Amidohydrolase-related" evidence="1">
    <location>
        <begin position="330"/>
        <end position="405"/>
    </location>
</feature>
<keyword evidence="2" id="KW-0378">Hydrolase</keyword>
<name>A0A2I0R4F6_9FLAO</name>
<dbReference type="SUPFAM" id="SSF51338">
    <property type="entry name" value="Composite domain of metallo-dependent hydrolases"/>
    <property type="match status" value="1"/>
</dbReference>
<dbReference type="SUPFAM" id="SSF51556">
    <property type="entry name" value="Metallo-dependent hydrolases"/>
    <property type="match status" value="1"/>
</dbReference>
<dbReference type="EMBL" id="PJNI01000003">
    <property type="protein sequence ID" value="PKR81464.1"/>
    <property type="molecule type" value="Genomic_DNA"/>
</dbReference>
<dbReference type="Pfam" id="PF01979">
    <property type="entry name" value="Amidohydro_1"/>
    <property type="match status" value="1"/>
</dbReference>
<evidence type="ECO:0000259" key="1">
    <source>
        <dbReference type="Pfam" id="PF01979"/>
    </source>
</evidence>
<dbReference type="InterPro" id="IPR051781">
    <property type="entry name" value="Metallo-dep_Hydrolase"/>
</dbReference>
<dbReference type="InterPro" id="IPR032466">
    <property type="entry name" value="Metal_Hydrolase"/>
</dbReference>
<accession>A0A2I0R4F6</accession>
<sequence>MHRLKIFTFLTVSFLLVSNGIAQQKILLSKAKIHVGNGKVINQGLVGIDGEEIVLVENALTFTYDKTAWDTIIDLKGQELYPGFIAPNSTLGLTEVDAVRATRDFNEVGVFNPHVRSQIAFNAESEINTTVKTNGVLYTQTTPQGGIISGTSSLMKLEAWNWEDATLKKDDGIHLNWPSTTKGGGWWAEPAPKKINDKYTEDVIKIRNFFEAALAYSESDDLYDARFEAMRAVFTGTKRVYFHANELRALTDIIDFKREFSIQYPVIIGGYEAYKIADQLIDAEIPIIIKGGHTLPTNEDDPVDLPYRLPALLQEAGILFCIQNSGRMETMNTRNIPFLAGTAMAYGLSEEQAISAVSLNTAKIMGVDQIAGSIEVGKKATLFASKGSALDMRTNELTLGMIHGKFIQLTNLQTKLYEKYKEKYKSK</sequence>
<dbReference type="Gene3D" id="3.20.20.140">
    <property type="entry name" value="Metal-dependent hydrolases"/>
    <property type="match status" value="1"/>
</dbReference>
<dbReference type="GO" id="GO:0016810">
    <property type="term" value="F:hydrolase activity, acting on carbon-nitrogen (but not peptide) bonds"/>
    <property type="evidence" value="ECO:0007669"/>
    <property type="project" value="InterPro"/>
</dbReference>
<dbReference type="InterPro" id="IPR006680">
    <property type="entry name" value="Amidohydro-rel"/>
</dbReference>
<evidence type="ECO:0000313" key="3">
    <source>
        <dbReference type="Proteomes" id="UP000236654"/>
    </source>
</evidence>
<comment type="caution">
    <text evidence="2">The sequence shown here is derived from an EMBL/GenBank/DDBJ whole genome shotgun (WGS) entry which is preliminary data.</text>
</comment>
<keyword evidence="3" id="KW-1185">Reference proteome</keyword>
<dbReference type="OrthoDB" id="783596at2"/>
<protein>
    <submittedName>
        <fullName evidence="2">Amidohydrolase</fullName>
    </submittedName>
</protein>
<evidence type="ECO:0000313" key="2">
    <source>
        <dbReference type="EMBL" id="PKR81464.1"/>
    </source>
</evidence>
<dbReference type="AlphaFoldDB" id="A0A2I0R4F6"/>